<evidence type="ECO:0000259" key="6">
    <source>
        <dbReference type="PROSITE" id="PS50984"/>
    </source>
</evidence>
<feature type="active site" description="Nucleophile" evidence="4">
    <location>
        <position position="102"/>
    </location>
</feature>
<sequence length="389" mass="42738">MSSTAPTDTPAADSFSAEHIASMSDPSALPQPQDAPIKSARYKAAPTDFVVHEVMDIDFTEDGEHLWLHVQKVGMNTAFVAQLLSEWAQIPLRDVGYSGLKDRHALTTQWFSLRLPKKTAPSTPFAPTDLNEGESVSILAEHWHNKKLSRGAHRANRFVITLRDMDTDIAGADTAAVDSHLSHIAKVGVPNYFGVQRFGHHGNNVRDALNFLARPPRPAKASKGKKRRQAPRERDTLLLSAARSVIFNHILAARVRDNSWDTGLDGEVFNLAGSGSIFASEQMDETLAERVRTFDIHPTAPLWGTHNDKVSGTAAALEQAVIQDTPLLTALAVGLERHEIKAQRRALRLPIEDLNWQWLDNNGLQLDFILPTGSFATSVLASLVATLHS</sequence>
<dbReference type="EC" id="5.4.99.27" evidence="4"/>
<evidence type="ECO:0000256" key="4">
    <source>
        <dbReference type="HAMAP-Rule" id="MF_01082"/>
    </source>
</evidence>
<organism evidence="7 8">
    <name type="scientific">Psychrobacter aestuarii</name>
    <dbReference type="NCBI Taxonomy" id="556327"/>
    <lineage>
        <taxon>Bacteria</taxon>
        <taxon>Pseudomonadati</taxon>
        <taxon>Pseudomonadota</taxon>
        <taxon>Gammaproteobacteria</taxon>
        <taxon>Moraxellales</taxon>
        <taxon>Moraxellaceae</taxon>
        <taxon>Psychrobacter</taxon>
    </lineage>
</organism>
<dbReference type="SUPFAM" id="SSF55120">
    <property type="entry name" value="Pseudouridine synthase"/>
    <property type="match status" value="1"/>
</dbReference>
<dbReference type="InterPro" id="IPR001656">
    <property type="entry name" value="PsdUridine_synth_TruD"/>
</dbReference>
<dbReference type="InterPro" id="IPR011760">
    <property type="entry name" value="PsdUridine_synth_TruD_insert"/>
</dbReference>
<feature type="region of interest" description="Disordered" evidence="5">
    <location>
        <begin position="215"/>
        <end position="234"/>
    </location>
</feature>
<evidence type="ECO:0000313" key="8">
    <source>
        <dbReference type="Proteomes" id="UP001501787"/>
    </source>
</evidence>
<protein>
    <recommendedName>
        <fullName evidence="4">tRNA pseudouridine synthase D</fullName>
        <ecNumber evidence="4">5.4.99.27</ecNumber>
    </recommendedName>
    <alternativeName>
        <fullName evidence="4">tRNA pseudouridine(13) synthase</fullName>
    </alternativeName>
    <alternativeName>
        <fullName evidence="4">tRNA pseudouridylate synthase D</fullName>
    </alternativeName>
    <alternativeName>
        <fullName evidence="4">tRNA-uridine isomerase D</fullName>
    </alternativeName>
</protein>
<dbReference type="PROSITE" id="PS50984">
    <property type="entry name" value="TRUD"/>
    <property type="match status" value="1"/>
</dbReference>
<evidence type="ECO:0000313" key="7">
    <source>
        <dbReference type="EMBL" id="GAA0310168.1"/>
    </source>
</evidence>
<reference evidence="8" key="1">
    <citation type="journal article" date="2019" name="Int. J. Syst. Evol. Microbiol.">
        <title>The Global Catalogue of Microorganisms (GCM) 10K type strain sequencing project: providing services to taxonomists for standard genome sequencing and annotation.</title>
        <authorList>
            <consortium name="The Broad Institute Genomics Platform"/>
            <consortium name="The Broad Institute Genome Sequencing Center for Infectious Disease"/>
            <person name="Wu L."/>
            <person name="Ma J."/>
        </authorList>
    </citation>
    <scope>NUCLEOTIDE SEQUENCE [LARGE SCALE GENOMIC DNA]</scope>
    <source>
        <strain evidence="8">JCM 16343</strain>
    </source>
</reference>
<dbReference type="Gene3D" id="3.30.2340.10">
    <property type="entry name" value="TruD, insertion domain"/>
    <property type="match status" value="1"/>
</dbReference>
<keyword evidence="8" id="KW-1185">Reference proteome</keyword>
<dbReference type="RefSeq" id="WP_201504052.1">
    <property type="nucleotide sequence ID" value="NZ_BAAAFR010000001.1"/>
</dbReference>
<dbReference type="HAMAP" id="MF_01082">
    <property type="entry name" value="TruD"/>
    <property type="match status" value="1"/>
</dbReference>
<dbReference type="PROSITE" id="PS01268">
    <property type="entry name" value="UPF0024"/>
    <property type="match status" value="1"/>
</dbReference>
<dbReference type="InterPro" id="IPR043165">
    <property type="entry name" value="TruD_insert_sf"/>
</dbReference>
<proteinExistence type="inferred from homology"/>
<dbReference type="Proteomes" id="UP001501787">
    <property type="component" value="Unassembled WGS sequence"/>
</dbReference>
<accession>A0ABP3FBW8</accession>
<comment type="function">
    <text evidence="4">Responsible for synthesis of pseudouridine from uracil-13 in transfer RNAs.</text>
</comment>
<keyword evidence="2 4" id="KW-0819">tRNA processing</keyword>
<dbReference type="InterPro" id="IPR050170">
    <property type="entry name" value="TruD_pseudoU_synthase"/>
</dbReference>
<evidence type="ECO:0000256" key="1">
    <source>
        <dbReference type="ARBA" id="ARBA00007953"/>
    </source>
</evidence>
<keyword evidence="3 4" id="KW-0413">Isomerase</keyword>
<dbReference type="PANTHER" id="PTHR47811:SF1">
    <property type="entry name" value="TRNA PSEUDOURIDINE SYNTHASE D"/>
    <property type="match status" value="1"/>
</dbReference>
<evidence type="ECO:0000256" key="3">
    <source>
        <dbReference type="ARBA" id="ARBA00023235"/>
    </source>
</evidence>
<feature type="domain" description="TRUD" evidence="6">
    <location>
        <begin position="188"/>
        <end position="349"/>
    </location>
</feature>
<dbReference type="InterPro" id="IPR020119">
    <property type="entry name" value="PsdUridine_synth_TruD_CS"/>
</dbReference>
<comment type="catalytic activity">
    <reaction evidence="4">
        <text>uridine(13) in tRNA = pseudouridine(13) in tRNA</text>
        <dbReference type="Rhea" id="RHEA:42540"/>
        <dbReference type="Rhea" id="RHEA-COMP:10105"/>
        <dbReference type="Rhea" id="RHEA-COMP:10106"/>
        <dbReference type="ChEBI" id="CHEBI:65314"/>
        <dbReference type="ChEBI" id="CHEBI:65315"/>
        <dbReference type="EC" id="5.4.99.27"/>
    </reaction>
</comment>
<comment type="caution">
    <text evidence="7">The sequence shown here is derived from an EMBL/GenBank/DDBJ whole genome shotgun (WGS) entry which is preliminary data.</text>
</comment>
<dbReference type="Gene3D" id="3.30.2350.20">
    <property type="entry name" value="TruD, catalytic domain"/>
    <property type="match status" value="1"/>
</dbReference>
<dbReference type="PANTHER" id="PTHR47811">
    <property type="entry name" value="TRNA PSEUDOURIDINE SYNTHASE D"/>
    <property type="match status" value="1"/>
</dbReference>
<feature type="compositionally biased region" description="Basic residues" evidence="5">
    <location>
        <begin position="220"/>
        <end position="229"/>
    </location>
</feature>
<evidence type="ECO:0000256" key="5">
    <source>
        <dbReference type="SAM" id="MobiDB-lite"/>
    </source>
</evidence>
<dbReference type="Pfam" id="PF01142">
    <property type="entry name" value="TruD"/>
    <property type="match status" value="2"/>
</dbReference>
<evidence type="ECO:0000256" key="2">
    <source>
        <dbReference type="ARBA" id="ARBA00022694"/>
    </source>
</evidence>
<dbReference type="InterPro" id="IPR042214">
    <property type="entry name" value="TruD_catalytic"/>
</dbReference>
<comment type="similarity">
    <text evidence="1 4">Belongs to the pseudouridine synthase TruD family.</text>
</comment>
<dbReference type="InterPro" id="IPR020103">
    <property type="entry name" value="PsdUridine_synth_cat_dom_sf"/>
</dbReference>
<dbReference type="EMBL" id="BAAAFR010000001">
    <property type="protein sequence ID" value="GAA0310168.1"/>
    <property type="molecule type" value="Genomic_DNA"/>
</dbReference>
<gene>
    <name evidence="4 7" type="primary">truD</name>
    <name evidence="7" type="ORF">GCM10009129_04250</name>
</gene>
<name>A0ABP3FBW8_9GAMM</name>